<dbReference type="GO" id="GO:0008168">
    <property type="term" value="F:methyltransferase activity"/>
    <property type="evidence" value="ECO:0007669"/>
    <property type="project" value="UniProtKB-KW"/>
</dbReference>
<sequence length="285" mass="31268">MTREAPRLMTDASAPQQIDTSRPTIARAYDALLGGKDNFQLDRDLATRVEEINPGTTVLAHENRAFLSRAVTYAATTLGLRQFLDLGSGLPTVENTHQVAQRAAPDARVLYVDIDPMVLAHARALLAENDHTAVITADLRDVETVMSADDTRRLVRTDEPVCLMLVSLLHCIPDHDNPFDLVRRYLEPFPSGSALVYSHLCSDRPERAQDFTAGVLASGTPWGRVRSPEECAQAVEGLRVVSPTEDDSYPAVLVDCDTWRRAGVAPVERPGDKPIWEHAGVAVKP</sequence>
<evidence type="ECO:0000313" key="1">
    <source>
        <dbReference type="EMBL" id="NYI95151.1"/>
    </source>
</evidence>
<organism evidence="1 2">
    <name type="scientific">Streptomonospora nanhaiensis</name>
    <dbReference type="NCBI Taxonomy" id="1323731"/>
    <lineage>
        <taxon>Bacteria</taxon>
        <taxon>Bacillati</taxon>
        <taxon>Actinomycetota</taxon>
        <taxon>Actinomycetes</taxon>
        <taxon>Streptosporangiales</taxon>
        <taxon>Nocardiopsidaceae</taxon>
        <taxon>Streptomonospora</taxon>
    </lineage>
</organism>
<dbReference type="Gene3D" id="3.40.50.150">
    <property type="entry name" value="Vaccinia Virus protein VP39"/>
    <property type="match status" value="1"/>
</dbReference>
<dbReference type="CDD" id="cd02440">
    <property type="entry name" value="AdoMet_MTases"/>
    <property type="match status" value="1"/>
</dbReference>
<name>A0A853BKR2_9ACTN</name>
<reference evidence="1 2" key="1">
    <citation type="submission" date="2020-07" db="EMBL/GenBank/DDBJ databases">
        <title>Sequencing the genomes of 1000 actinobacteria strains.</title>
        <authorList>
            <person name="Klenk H.-P."/>
        </authorList>
    </citation>
    <scope>NUCLEOTIDE SEQUENCE [LARGE SCALE GENOMIC DNA]</scope>
    <source>
        <strain evidence="1 2">DSM 45927</strain>
    </source>
</reference>
<dbReference type="AlphaFoldDB" id="A0A853BKR2"/>
<evidence type="ECO:0000313" key="2">
    <source>
        <dbReference type="Proteomes" id="UP000575985"/>
    </source>
</evidence>
<dbReference type="Proteomes" id="UP000575985">
    <property type="component" value="Unassembled WGS sequence"/>
</dbReference>
<proteinExistence type="predicted"/>
<dbReference type="RefSeq" id="WP_308118358.1">
    <property type="nucleotide sequence ID" value="NZ_JACCFO010000001.1"/>
</dbReference>
<dbReference type="InterPro" id="IPR029063">
    <property type="entry name" value="SAM-dependent_MTases_sf"/>
</dbReference>
<protein>
    <submittedName>
        <fullName evidence="1">SAM-dependent methyltransferase</fullName>
    </submittedName>
</protein>
<accession>A0A853BKR2</accession>
<dbReference type="PIRSF" id="PIRSF017393">
    <property type="entry name" value="MTase_SAV2177"/>
    <property type="match status" value="1"/>
</dbReference>
<keyword evidence="1" id="KW-0808">Transferase</keyword>
<dbReference type="InterPro" id="IPR006764">
    <property type="entry name" value="SAM_dep_MeTrfase_SAV2177_type"/>
</dbReference>
<gene>
    <name evidence="1" type="ORF">HNR12_001428</name>
</gene>
<keyword evidence="1" id="KW-0489">Methyltransferase</keyword>
<dbReference type="Pfam" id="PF04672">
    <property type="entry name" value="Methyltransf_19"/>
    <property type="match status" value="1"/>
</dbReference>
<keyword evidence="2" id="KW-1185">Reference proteome</keyword>
<dbReference type="GO" id="GO:0032259">
    <property type="term" value="P:methylation"/>
    <property type="evidence" value="ECO:0007669"/>
    <property type="project" value="UniProtKB-KW"/>
</dbReference>
<dbReference type="EMBL" id="JACCFO010000001">
    <property type="protein sequence ID" value="NYI95151.1"/>
    <property type="molecule type" value="Genomic_DNA"/>
</dbReference>
<comment type="caution">
    <text evidence="1">The sequence shown here is derived from an EMBL/GenBank/DDBJ whole genome shotgun (WGS) entry which is preliminary data.</text>
</comment>
<dbReference type="SUPFAM" id="SSF53335">
    <property type="entry name" value="S-adenosyl-L-methionine-dependent methyltransferases"/>
    <property type="match status" value="1"/>
</dbReference>